<keyword evidence="2" id="KW-1185">Reference proteome</keyword>
<sequence>MKLLRWAGWSRAGQLVYNQNNLEPSILSAGETIRPEMLLASRNQMRCDSYLDGEKNCAYIPAGNYGIDSPIWGYANVSAPIDLHQFSLLMNLLRKVIKRKIGLHLMKKQRN</sequence>
<organism evidence="1 2">
    <name type="scientific">Rodentibacter genomosp. 2</name>
    <dbReference type="NCBI Taxonomy" id="1908266"/>
    <lineage>
        <taxon>Bacteria</taxon>
        <taxon>Pseudomonadati</taxon>
        <taxon>Pseudomonadota</taxon>
        <taxon>Gammaproteobacteria</taxon>
        <taxon>Pasteurellales</taxon>
        <taxon>Pasteurellaceae</taxon>
        <taxon>Rodentibacter</taxon>
    </lineage>
</organism>
<comment type="caution">
    <text evidence="1">The sequence shown here is derived from an EMBL/GenBank/DDBJ whole genome shotgun (WGS) entry which is preliminary data.</text>
</comment>
<gene>
    <name evidence="1" type="ORF">BKK55_09575</name>
</gene>
<accession>A0A1V3JC82</accession>
<dbReference type="STRING" id="1908266.BKK55_09575"/>
<dbReference type="Proteomes" id="UP000188541">
    <property type="component" value="Unassembled WGS sequence"/>
</dbReference>
<dbReference type="AlphaFoldDB" id="A0A1V3JC82"/>
<evidence type="ECO:0000313" key="1">
    <source>
        <dbReference type="EMBL" id="OOF54310.1"/>
    </source>
</evidence>
<reference evidence="1 2" key="1">
    <citation type="submission" date="2016-10" db="EMBL/GenBank/DDBJ databases">
        <title>Rodentibacter gen. nov. and new species.</title>
        <authorList>
            <person name="Christensen H."/>
        </authorList>
    </citation>
    <scope>NUCLEOTIDE SEQUENCE [LARGE SCALE GENOMIC DNA]</scope>
    <source>
        <strain evidence="1 2">1996246016</strain>
    </source>
</reference>
<protein>
    <submittedName>
        <fullName evidence="1">Uncharacterized protein</fullName>
    </submittedName>
</protein>
<dbReference type="EMBL" id="MLHO01000051">
    <property type="protein sequence ID" value="OOF54310.1"/>
    <property type="molecule type" value="Genomic_DNA"/>
</dbReference>
<evidence type="ECO:0000313" key="2">
    <source>
        <dbReference type="Proteomes" id="UP000188541"/>
    </source>
</evidence>
<name>A0A1V3JC82_9PAST</name>
<proteinExistence type="predicted"/>